<organism evidence="2 3">
    <name type="scientific">Niveibacterium microcysteis</name>
    <dbReference type="NCBI Taxonomy" id="2811415"/>
    <lineage>
        <taxon>Bacteria</taxon>
        <taxon>Pseudomonadati</taxon>
        <taxon>Pseudomonadota</taxon>
        <taxon>Betaproteobacteria</taxon>
        <taxon>Rhodocyclales</taxon>
        <taxon>Rhodocyclaceae</taxon>
        <taxon>Niveibacterium</taxon>
    </lineage>
</organism>
<dbReference type="Proteomes" id="UP000663570">
    <property type="component" value="Chromosome"/>
</dbReference>
<accession>A0ABX7M2P7</accession>
<dbReference type="EMBL" id="CP071060">
    <property type="protein sequence ID" value="QSI76042.1"/>
    <property type="molecule type" value="Genomic_DNA"/>
</dbReference>
<keyword evidence="1" id="KW-0732">Signal</keyword>
<feature type="signal peptide" evidence="1">
    <location>
        <begin position="1"/>
        <end position="22"/>
    </location>
</feature>
<keyword evidence="3" id="KW-1185">Reference proteome</keyword>
<dbReference type="RefSeq" id="WP_206253837.1">
    <property type="nucleotide sequence ID" value="NZ_CP071060.1"/>
</dbReference>
<evidence type="ECO:0000256" key="1">
    <source>
        <dbReference type="SAM" id="SignalP"/>
    </source>
</evidence>
<gene>
    <name evidence="2" type="ORF">JY500_16410</name>
</gene>
<evidence type="ECO:0000313" key="2">
    <source>
        <dbReference type="EMBL" id="QSI76042.1"/>
    </source>
</evidence>
<evidence type="ECO:0000313" key="3">
    <source>
        <dbReference type="Proteomes" id="UP000663570"/>
    </source>
</evidence>
<proteinExistence type="predicted"/>
<feature type="chain" id="PRO_5045973197" evidence="1">
    <location>
        <begin position="23"/>
        <end position="151"/>
    </location>
</feature>
<sequence length="151" mass="16369">MRRPLRFLTAAIALLLAPDAQSDDSAQCAASLHALRQLAGEPTFPLRWEETTMDDGHPMVVSITERNGALMLTLVKSGENLWAEGAGVICRRGADLEARLSKDQLRLGPAANWLTRLALADGCAITLRRGSKHLRIATRGWSGLFVPLVGD</sequence>
<name>A0ABX7M2P7_9RHOO</name>
<protein>
    <submittedName>
        <fullName evidence="2">Uncharacterized protein</fullName>
    </submittedName>
</protein>
<reference evidence="2 3" key="1">
    <citation type="submission" date="2021-02" db="EMBL/GenBank/DDBJ databases">
        <title>Niveibacterium changnyeongensis HC41.</title>
        <authorList>
            <person name="Kang M."/>
        </authorList>
    </citation>
    <scope>NUCLEOTIDE SEQUENCE [LARGE SCALE GENOMIC DNA]</scope>
    <source>
        <strain evidence="2 3">HC41</strain>
    </source>
</reference>